<feature type="transmembrane region" description="Helical" evidence="1">
    <location>
        <begin position="6"/>
        <end position="26"/>
    </location>
</feature>
<dbReference type="InterPro" id="IPR021218">
    <property type="entry name" value="DUF2784"/>
</dbReference>
<keyword evidence="1" id="KW-1133">Transmembrane helix</keyword>
<evidence type="ECO:0000256" key="1">
    <source>
        <dbReference type="SAM" id="Phobius"/>
    </source>
</evidence>
<dbReference type="RefSeq" id="WP_084087986.1">
    <property type="nucleotide sequence ID" value="NZ_FQUS01000002.1"/>
</dbReference>
<keyword evidence="3" id="KW-1185">Reference proteome</keyword>
<evidence type="ECO:0008006" key="4">
    <source>
        <dbReference type="Google" id="ProtNLM"/>
    </source>
</evidence>
<feature type="transmembrane region" description="Helical" evidence="1">
    <location>
        <begin position="92"/>
        <end position="115"/>
    </location>
</feature>
<evidence type="ECO:0000313" key="2">
    <source>
        <dbReference type="EMBL" id="SHE63234.1"/>
    </source>
</evidence>
<keyword evidence="1" id="KW-0812">Transmembrane</keyword>
<keyword evidence="1" id="KW-0472">Membrane</keyword>
<dbReference type="Proteomes" id="UP000184041">
    <property type="component" value="Unassembled WGS sequence"/>
</dbReference>
<reference evidence="2 3" key="1">
    <citation type="submission" date="2016-11" db="EMBL/GenBank/DDBJ databases">
        <authorList>
            <person name="Jaros S."/>
            <person name="Januszkiewicz K."/>
            <person name="Wedrychowicz H."/>
        </authorList>
    </citation>
    <scope>NUCLEOTIDE SEQUENCE [LARGE SCALE GENOMIC DNA]</scope>
    <source>
        <strain evidence="2 3">DSM 21986</strain>
    </source>
</reference>
<dbReference type="AlphaFoldDB" id="A0A1M4V2L2"/>
<sequence>MMYEFLNIAFIVFHTALILFNLFGWIWKRTRRWNLLTLTATAFSWFILGIWYGFGYCPSTHWHWLVQRELGYSDMPDSYIKFLIRELTGLDFSAALVDTGTAVCFFMALAVSIAVNVRK</sequence>
<dbReference type="EMBL" id="FQUS01000002">
    <property type="protein sequence ID" value="SHE63234.1"/>
    <property type="molecule type" value="Genomic_DNA"/>
</dbReference>
<proteinExistence type="predicted"/>
<dbReference type="Pfam" id="PF10861">
    <property type="entry name" value="DUF2784"/>
    <property type="match status" value="1"/>
</dbReference>
<gene>
    <name evidence="2" type="ORF">SAMN05443144_102183</name>
</gene>
<evidence type="ECO:0000313" key="3">
    <source>
        <dbReference type="Proteomes" id="UP000184041"/>
    </source>
</evidence>
<dbReference type="OrthoDB" id="9811239at2"/>
<organism evidence="2 3">
    <name type="scientific">Fodinibius roseus</name>
    <dbReference type="NCBI Taxonomy" id="1194090"/>
    <lineage>
        <taxon>Bacteria</taxon>
        <taxon>Pseudomonadati</taxon>
        <taxon>Balneolota</taxon>
        <taxon>Balneolia</taxon>
        <taxon>Balneolales</taxon>
        <taxon>Balneolaceae</taxon>
        <taxon>Fodinibius</taxon>
    </lineage>
</organism>
<feature type="transmembrane region" description="Helical" evidence="1">
    <location>
        <begin position="33"/>
        <end position="54"/>
    </location>
</feature>
<name>A0A1M4V2L2_9BACT</name>
<protein>
    <recommendedName>
        <fullName evidence="4">DUF2784 domain-containing protein</fullName>
    </recommendedName>
</protein>
<accession>A0A1M4V2L2</accession>